<dbReference type="PANTHER" id="PTHR40072">
    <property type="entry name" value="MOLYBDOPTERIN-GUANINE DINUCLEOTIDE BIOSYNTHESIS ADAPTER PROTEIN-RELATED"/>
    <property type="match status" value="1"/>
</dbReference>
<feature type="domain" description="4Fe-4S" evidence="5">
    <location>
        <begin position="147"/>
        <end position="207"/>
    </location>
</feature>
<dbReference type="InterPro" id="IPR004435">
    <property type="entry name" value="MobB_dom"/>
</dbReference>
<keyword evidence="4" id="KW-0411">Iron-sulfur</keyword>
<evidence type="ECO:0000256" key="3">
    <source>
        <dbReference type="ARBA" id="ARBA00023004"/>
    </source>
</evidence>
<keyword evidence="2" id="KW-0479">Metal-binding</keyword>
<organism evidence="6">
    <name type="scientific">Thermofilum pendens</name>
    <dbReference type="NCBI Taxonomy" id="2269"/>
    <lineage>
        <taxon>Archaea</taxon>
        <taxon>Thermoproteota</taxon>
        <taxon>Thermoprotei</taxon>
        <taxon>Thermofilales</taxon>
        <taxon>Thermofilaceae</taxon>
        <taxon>Thermofilum</taxon>
    </lineage>
</organism>
<accession>A0A7C4BAP3</accession>
<dbReference type="GO" id="GO:0051539">
    <property type="term" value="F:4 iron, 4 sulfur cluster binding"/>
    <property type="evidence" value="ECO:0007669"/>
    <property type="project" value="UniProtKB-KW"/>
</dbReference>
<reference evidence="6" key="1">
    <citation type="journal article" date="2020" name="mSystems">
        <title>Genome- and Community-Level Interaction Insights into Carbon Utilization and Element Cycling Functions of Hydrothermarchaeota in Hydrothermal Sediment.</title>
        <authorList>
            <person name="Zhou Z."/>
            <person name="Liu Y."/>
            <person name="Xu W."/>
            <person name="Pan J."/>
            <person name="Luo Z.H."/>
            <person name="Li M."/>
        </authorList>
    </citation>
    <scope>NUCLEOTIDE SEQUENCE [LARGE SCALE GENOMIC DNA]</scope>
    <source>
        <strain evidence="6">SpSt-735</strain>
    </source>
</reference>
<evidence type="ECO:0000259" key="5">
    <source>
        <dbReference type="PROSITE" id="PS51656"/>
    </source>
</evidence>
<dbReference type="AlphaFoldDB" id="A0A7C4BAP3"/>
<gene>
    <name evidence="6" type="primary">mobB</name>
    <name evidence="6" type="ORF">ENV17_08530</name>
</gene>
<protein>
    <submittedName>
        <fullName evidence="6">Molybdopterin-guanine dinucleotide biosynthesis protein B</fullName>
    </submittedName>
</protein>
<evidence type="ECO:0000256" key="1">
    <source>
        <dbReference type="ARBA" id="ARBA00022485"/>
    </source>
</evidence>
<dbReference type="Gene3D" id="1.10.15.40">
    <property type="entry name" value="Electron transport complex subunit B, putative Fe-S cluster"/>
    <property type="match status" value="1"/>
</dbReference>
<dbReference type="InterPro" id="IPR052539">
    <property type="entry name" value="MGD_biosynthesis_adapter"/>
</dbReference>
<dbReference type="GO" id="GO:0005525">
    <property type="term" value="F:GTP binding"/>
    <property type="evidence" value="ECO:0007669"/>
    <property type="project" value="InterPro"/>
</dbReference>
<proteinExistence type="predicted"/>
<keyword evidence="1" id="KW-0004">4Fe-4S</keyword>
<dbReference type="Gene3D" id="3.40.50.300">
    <property type="entry name" value="P-loop containing nucleotide triphosphate hydrolases"/>
    <property type="match status" value="1"/>
</dbReference>
<dbReference type="GO" id="GO:0046872">
    <property type="term" value="F:metal ion binding"/>
    <property type="evidence" value="ECO:0007669"/>
    <property type="project" value="UniProtKB-KW"/>
</dbReference>
<sequence length="243" mass="25862">MKAVAVVGFKEAGKTTLAARIIELLSSRGYRVAALKHAHGGLTLGSTDSARLFKAGAVVALTVSGDAVERLERGGLALPDALSQLRSYDFLVVEGFKESFPGIRVAVVRSEEELRQLMHPLTVAAYTPTGGVSSASVPVFKPGEEEELVDLILERAFEPPAGLNCGFCRYGSCIALAAAILRGEASIKDCVVLGSKVRVLVDGRPVELNPFVQDLFRRVVTAMVSSLKGVPEGARRVSIEIQE</sequence>
<dbReference type="Pfam" id="PF04060">
    <property type="entry name" value="FeS"/>
    <property type="match status" value="1"/>
</dbReference>
<comment type="caution">
    <text evidence="6">The sequence shown here is derived from an EMBL/GenBank/DDBJ whole genome shotgun (WGS) entry which is preliminary data.</text>
</comment>
<dbReference type="SUPFAM" id="SSF52540">
    <property type="entry name" value="P-loop containing nucleoside triphosphate hydrolases"/>
    <property type="match status" value="1"/>
</dbReference>
<evidence type="ECO:0000313" key="6">
    <source>
        <dbReference type="EMBL" id="HGI44413.1"/>
    </source>
</evidence>
<evidence type="ECO:0000256" key="2">
    <source>
        <dbReference type="ARBA" id="ARBA00022723"/>
    </source>
</evidence>
<name>A0A7C4BAP3_THEPE</name>
<dbReference type="InterPro" id="IPR007202">
    <property type="entry name" value="4Fe-4S_dom"/>
</dbReference>
<dbReference type="Pfam" id="PF03205">
    <property type="entry name" value="MobB"/>
    <property type="match status" value="1"/>
</dbReference>
<evidence type="ECO:0000256" key="4">
    <source>
        <dbReference type="ARBA" id="ARBA00023014"/>
    </source>
</evidence>
<dbReference type="PROSITE" id="PS51656">
    <property type="entry name" value="4FE4S"/>
    <property type="match status" value="1"/>
</dbReference>
<keyword evidence="3" id="KW-0408">Iron</keyword>
<dbReference type="PANTHER" id="PTHR40072:SF1">
    <property type="entry name" value="MOLYBDOPTERIN-GUANINE DINUCLEOTIDE BIOSYNTHESIS ADAPTER PROTEIN"/>
    <property type="match status" value="1"/>
</dbReference>
<dbReference type="GO" id="GO:0006777">
    <property type="term" value="P:Mo-molybdopterin cofactor biosynthetic process"/>
    <property type="evidence" value="ECO:0007669"/>
    <property type="project" value="InterPro"/>
</dbReference>
<dbReference type="EMBL" id="DTFI01000258">
    <property type="protein sequence ID" value="HGI44413.1"/>
    <property type="molecule type" value="Genomic_DNA"/>
</dbReference>
<dbReference type="InterPro" id="IPR027417">
    <property type="entry name" value="P-loop_NTPase"/>
</dbReference>
<dbReference type="NCBIfam" id="TIGR00176">
    <property type="entry name" value="mobB"/>
    <property type="match status" value="1"/>
</dbReference>